<evidence type="ECO:0000256" key="1">
    <source>
        <dbReference type="SAM" id="MobiDB-lite"/>
    </source>
</evidence>
<organism evidence="2">
    <name type="scientific">marine sediment metagenome</name>
    <dbReference type="NCBI Taxonomy" id="412755"/>
    <lineage>
        <taxon>unclassified sequences</taxon>
        <taxon>metagenomes</taxon>
        <taxon>ecological metagenomes</taxon>
    </lineage>
</organism>
<feature type="region of interest" description="Disordered" evidence="1">
    <location>
        <begin position="26"/>
        <end position="106"/>
    </location>
</feature>
<feature type="compositionally biased region" description="Basic residues" evidence="1">
    <location>
        <begin position="35"/>
        <end position="60"/>
    </location>
</feature>
<protein>
    <submittedName>
        <fullName evidence="2">Uncharacterized protein</fullName>
    </submittedName>
</protein>
<dbReference type="EMBL" id="LAZR01046190">
    <property type="protein sequence ID" value="KKK97115.1"/>
    <property type="molecule type" value="Genomic_DNA"/>
</dbReference>
<dbReference type="AlphaFoldDB" id="A0A0F9AFP9"/>
<proteinExistence type="predicted"/>
<gene>
    <name evidence="2" type="ORF">LCGC14_2656010</name>
</gene>
<feature type="compositionally biased region" description="Basic and acidic residues" evidence="1">
    <location>
        <begin position="82"/>
        <end position="92"/>
    </location>
</feature>
<feature type="compositionally biased region" description="Basic and acidic residues" evidence="1">
    <location>
        <begin position="61"/>
        <end position="73"/>
    </location>
</feature>
<sequence length="106" mass="12199">MPKKKETQKEAIGSFAEAIRKLREKVRKELDKNKKAAAKSKSKSKSKSKFKPKPKPKPKKKVPDTKRTKDVQRGLKQAGAKFKTDREKAEEKRKKKNTHHKKSGGY</sequence>
<name>A0A0F9AFP9_9ZZZZ</name>
<reference evidence="2" key="1">
    <citation type="journal article" date="2015" name="Nature">
        <title>Complex archaea that bridge the gap between prokaryotes and eukaryotes.</title>
        <authorList>
            <person name="Spang A."/>
            <person name="Saw J.H."/>
            <person name="Jorgensen S.L."/>
            <person name="Zaremba-Niedzwiedzka K."/>
            <person name="Martijn J."/>
            <person name="Lind A.E."/>
            <person name="van Eijk R."/>
            <person name="Schleper C."/>
            <person name="Guy L."/>
            <person name="Ettema T.J."/>
        </authorList>
    </citation>
    <scope>NUCLEOTIDE SEQUENCE</scope>
</reference>
<accession>A0A0F9AFP9</accession>
<evidence type="ECO:0000313" key="2">
    <source>
        <dbReference type="EMBL" id="KKK97115.1"/>
    </source>
</evidence>
<feature type="compositionally biased region" description="Basic residues" evidence="1">
    <location>
        <begin position="93"/>
        <end position="106"/>
    </location>
</feature>
<comment type="caution">
    <text evidence="2">The sequence shown here is derived from an EMBL/GenBank/DDBJ whole genome shotgun (WGS) entry which is preliminary data.</text>
</comment>